<feature type="transmembrane region" description="Helical" evidence="6">
    <location>
        <begin position="107"/>
        <end position="130"/>
    </location>
</feature>
<feature type="transmembrane region" description="Helical" evidence="6">
    <location>
        <begin position="255"/>
        <end position="276"/>
    </location>
</feature>
<dbReference type="InterPro" id="IPR011701">
    <property type="entry name" value="MFS"/>
</dbReference>
<protein>
    <recommendedName>
        <fullName evidence="7">Major facilitator superfamily (MFS) profile domain-containing protein</fullName>
    </recommendedName>
</protein>
<reference evidence="9" key="3">
    <citation type="journal article" date="2022" name="Microbiol. Resour. Announc.">
        <title>Draft Genome Sequences of Eight Mycobacterium montefiorense Strains Isolated from Salamanders in Captivity.</title>
        <authorList>
            <person name="Komine T."/>
            <person name="Ihara H."/>
            <person name="Fukano H."/>
            <person name="Hoshino Y."/>
            <person name="Kurata O."/>
            <person name="Wada S."/>
        </authorList>
    </citation>
    <scope>NUCLEOTIDE SEQUENCE</scope>
    <source>
        <strain evidence="9">NJB18185</strain>
    </source>
</reference>
<feature type="transmembrane region" description="Helical" evidence="6">
    <location>
        <begin position="142"/>
        <end position="161"/>
    </location>
</feature>
<dbReference type="GO" id="GO:0022857">
    <property type="term" value="F:transmembrane transporter activity"/>
    <property type="evidence" value="ECO:0007669"/>
    <property type="project" value="InterPro"/>
</dbReference>
<dbReference type="EMBL" id="BFCH01000009">
    <property type="protein sequence ID" value="GBG37137.1"/>
    <property type="molecule type" value="Genomic_DNA"/>
</dbReference>
<evidence type="ECO:0000313" key="11">
    <source>
        <dbReference type="Proteomes" id="UP001139505"/>
    </source>
</evidence>
<proteinExistence type="predicted"/>
<keyword evidence="10" id="KW-1185">Reference proteome</keyword>
<evidence type="ECO:0000313" key="8">
    <source>
        <dbReference type="EMBL" id="GBG37137.1"/>
    </source>
</evidence>
<keyword evidence="2" id="KW-1003">Cell membrane</keyword>
<dbReference type="PANTHER" id="PTHR43124">
    <property type="entry name" value="PURINE EFFLUX PUMP PBUE"/>
    <property type="match status" value="1"/>
</dbReference>
<gene>
    <name evidence="8" type="ORF">MmonteBS_15090</name>
    <name evidence="9" type="ORF">NJB18185_24230</name>
</gene>
<dbReference type="InterPro" id="IPR050189">
    <property type="entry name" value="MFS_Efflux_Transporters"/>
</dbReference>
<feature type="transmembrane region" description="Helical" evidence="6">
    <location>
        <begin position="173"/>
        <end position="191"/>
    </location>
</feature>
<keyword evidence="4 6" id="KW-1133">Transmembrane helix</keyword>
<comment type="caution">
    <text evidence="9">The sequence shown here is derived from an EMBL/GenBank/DDBJ whole genome shotgun (WGS) entry which is preliminary data.</text>
</comment>
<evidence type="ECO:0000259" key="7">
    <source>
        <dbReference type="PROSITE" id="PS50850"/>
    </source>
</evidence>
<dbReference type="SUPFAM" id="SSF103473">
    <property type="entry name" value="MFS general substrate transporter"/>
    <property type="match status" value="1"/>
</dbReference>
<evidence type="ECO:0000256" key="1">
    <source>
        <dbReference type="ARBA" id="ARBA00004651"/>
    </source>
</evidence>
<feature type="domain" description="Major facilitator superfamily (MFS) profile" evidence="7">
    <location>
        <begin position="18"/>
        <end position="411"/>
    </location>
</feature>
<dbReference type="Pfam" id="PF07690">
    <property type="entry name" value="MFS_1"/>
    <property type="match status" value="1"/>
</dbReference>
<feature type="transmembrane region" description="Helical" evidence="6">
    <location>
        <begin position="316"/>
        <end position="336"/>
    </location>
</feature>
<evidence type="ECO:0000313" key="9">
    <source>
        <dbReference type="EMBL" id="GKU72651.1"/>
    </source>
</evidence>
<dbReference type="RefSeq" id="WP_235616669.1">
    <property type="nucleotide sequence ID" value="NZ_BFCH01000009.1"/>
</dbReference>
<dbReference type="GO" id="GO:0005886">
    <property type="term" value="C:plasma membrane"/>
    <property type="evidence" value="ECO:0007669"/>
    <property type="project" value="UniProtKB-SubCell"/>
</dbReference>
<evidence type="ECO:0000256" key="3">
    <source>
        <dbReference type="ARBA" id="ARBA00022692"/>
    </source>
</evidence>
<feature type="transmembrane region" description="Helical" evidence="6">
    <location>
        <begin position="212"/>
        <end position="235"/>
    </location>
</feature>
<reference evidence="8" key="1">
    <citation type="journal article" date="2018" name="Genome Announc.">
        <title>Draft Genome Sequence of Mycobacterium montefiorense Isolated from Japanese Black Salamander (Hynobius nigrescens).</title>
        <authorList>
            <person name="Fukano H."/>
            <person name="Yoshida M."/>
            <person name="Shimizu A."/>
            <person name="Iwao H."/>
            <person name="Katayama Y."/>
            <person name="Omatsu T."/>
            <person name="Mizutani T."/>
            <person name="Kurata O."/>
            <person name="Wada S."/>
            <person name="Hoshino Y."/>
        </authorList>
    </citation>
    <scope>NUCLEOTIDE SEQUENCE</scope>
    <source>
        <strain evidence="8">BS</strain>
    </source>
</reference>
<keyword evidence="3 6" id="KW-0812">Transmembrane</keyword>
<feature type="transmembrane region" description="Helical" evidence="6">
    <location>
        <begin position="288"/>
        <end position="310"/>
    </location>
</feature>
<feature type="transmembrane region" description="Helical" evidence="6">
    <location>
        <begin position="357"/>
        <end position="377"/>
    </location>
</feature>
<dbReference type="PROSITE" id="PS50850">
    <property type="entry name" value="MFS"/>
    <property type="match status" value="1"/>
</dbReference>
<name>A0AA37UVF4_9MYCO</name>
<feature type="transmembrane region" description="Helical" evidence="6">
    <location>
        <begin position="19"/>
        <end position="40"/>
    </location>
</feature>
<dbReference type="InterPro" id="IPR036259">
    <property type="entry name" value="MFS_trans_sf"/>
</dbReference>
<evidence type="ECO:0000313" key="10">
    <source>
        <dbReference type="Proteomes" id="UP000245060"/>
    </source>
</evidence>
<feature type="transmembrane region" description="Helical" evidence="6">
    <location>
        <begin position="389"/>
        <end position="407"/>
    </location>
</feature>
<dbReference type="Proteomes" id="UP000245060">
    <property type="component" value="Unassembled WGS sequence"/>
</dbReference>
<dbReference type="AlphaFoldDB" id="A0AA37UVF4"/>
<dbReference type="InterPro" id="IPR020846">
    <property type="entry name" value="MFS_dom"/>
</dbReference>
<evidence type="ECO:0000256" key="5">
    <source>
        <dbReference type="ARBA" id="ARBA00023136"/>
    </source>
</evidence>
<reference evidence="10" key="2">
    <citation type="submission" date="2018-04" db="EMBL/GenBank/DDBJ databases">
        <title>Draft genome sequence of Mycobacterium montefiorense isolated from Japanese black salamander.</title>
        <authorList>
            <person name="Fukano H."/>
            <person name="Yoshida M."/>
            <person name="Shimizu A."/>
            <person name="Iwao H."/>
            <person name="Kurata O."/>
            <person name="Katayama Y."/>
            <person name="Omatsu T."/>
            <person name="Mizutani T."/>
            <person name="Wada S."/>
            <person name="Hoshino Y."/>
        </authorList>
    </citation>
    <scope>NUCLEOTIDE SEQUENCE [LARGE SCALE GENOMIC DNA]</scope>
    <source>
        <strain evidence="10">BS</strain>
    </source>
</reference>
<dbReference type="PANTHER" id="PTHR43124:SF3">
    <property type="entry name" value="CHLORAMPHENICOL EFFLUX PUMP RV0191"/>
    <property type="match status" value="1"/>
</dbReference>
<keyword evidence="5 6" id="KW-0472">Membrane</keyword>
<dbReference type="Gene3D" id="1.20.1250.20">
    <property type="entry name" value="MFS general substrate transporter like domains"/>
    <property type="match status" value="1"/>
</dbReference>
<accession>A0AA37UVF4</accession>
<comment type="subcellular location">
    <subcellularLocation>
        <location evidence="1">Cell membrane</location>
        <topology evidence="1">Multi-pass membrane protein</topology>
    </subcellularLocation>
</comment>
<sequence length="436" mass="45102">MPTGAQGASAVTPQRLKPIVLLALVVGLQSADAGTVGALVVPLTQSFHINNIQVGLLVTVSTGVGALATLLAGPLADRTVRVRLLWIALLVCSAAMALSAASPNYGWLLACRVSLGAGIAVSGPVVASLVGDYFKPGERGRVYGLVLAGEGSCTAVGLLVAGELGAVSWRLGFGWLAMVGFGLALAVATMLREPLRKSHSQQLRRCSIWRELRWVLSIRTNVVLIAASSFGYFFSTGLSTFGVALLCCRFQVDQAVATMLIAVLGVGALIGVLSTGRIADWLTDRGYLSARIVVGGTAFLAAAVFILPTLLADNLLLALTFAFLAGIAVGGINPPLNAARLDIVHSRLWGTAEAVRSTLVSISTGMAPMVFGAMSTALGSTASALSDTFLIMLATLVVAAGLLLCVARRTYPRDVATAMASEVLTTTRPSRKAVSL</sequence>
<feature type="transmembrane region" description="Helical" evidence="6">
    <location>
        <begin position="52"/>
        <end position="72"/>
    </location>
</feature>
<reference evidence="9" key="4">
    <citation type="submission" date="2022-04" db="EMBL/GenBank/DDBJ databases">
        <authorList>
            <person name="Komine T."/>
            <person name="Fukano H."/>
            <person name="Wada S."/>
        </authorList>
    </citation>
    <scope>NUCLEOTIDE SEQUENCE</scope>
    <source>
        <strain evidence="9">NJB18185</strain>
    </source>
</reference>
<organism evidence="9 11">
    <name type="scientific">Mycobacterium montefiorense</name>
    <dbReference type="NCBI Taxonomy" id="154654"/>
    <lineage>
        <taxon>Bacteria</taxon>
        <taxon>Bacillati</taxon>
        <taxon>Actinomycetota</taxon>
        <taxon>Actinomycetes</taxon>
        <taxon>Mycobacteriales</taxon>
        <taxon>Mycobacteriaceae</taxon>
        <taxon>Mycobacterium</taxon>
        <taxon>Mycobacterium simiae complex</taxon>
    </lineage>
</organism>
<dbReference type="EMBL" id="BQYH01000015">
    <property type="protein sequence ID" value="GKU72651.1"/>
    <property type="molecule type" value="Genomic_DNA"/>
</dbReference>
<evidence type="ECO:0000256" key="2">
    <source>
        <dbReference type="ARBA" id="ARBA00022475"/>
    </source>
</evidence>
<dbReference type="Proteomes" id="UP001139505">
    <property type="component" value="Unassembled WGS sequence"/>
</dbReference>
<feature type="transmembrane region" description="Helical" evidence="6">
    <location>
        <begin position="84"/>
        <end position="101"/>
    </location>
</feature>
<evidence type="ECO:0000256" key="4">
    <source>
        <dbReference type="ARBA" id="ARBA00022989"/>
    </source>
</evidence>
<evidence type="ECO:0000256" key="6">
    <source>
        <dbReference type="SAM" id="Phobius"/>
    </source>
</evidence>